<proteinExistence type="predicted"/>
<accession>A0A327RWD8</accession>
<organism evidence="1 2">
    <name type="scientific">Pedobacter cryoconitis</name>
    <dbReference type="NCBI Taxonomy" id="188932"/>
    <lineage>
        <taxon>Bacteria</taxon>
        <taxon>Pseudomonadati</taxon>
        <taxon>Bacteroidota</taxon>
        <taxon>Sphingobacteriia</taxon>
        <taxon>Sphingobacteriales</taxon>
        <taxon>Sphingobacteriaceae</taxon>
        <taxon>Pedobacter</taxon>
    </lineage>
</organism>
<dbReference type="Proteomes" id="UP000249754">
    <property type="component" value="Unassembled WGS sequence"/>
</dbReference>
<evidence type="ECO:0000313" key="1">
    <source>
        <dbReference type="EMBL" id="RAJ21039.1"/>
    </source>
</evidence>
<name>A0A327RWD8_9SPHI</name>
<comment type="caution">
    <text evidence="1">The sequence shown here is derived from an EMBL/GenBank/DDBJ whole genome shotgun (WGS) entry which is preliminary data.</text>
</comment>
<reference evidence="1 2" key="1">
    <citation type="submission" date="2018-06" db="EMBL/GenBank/DDBJ databases">
        <title>Genomic Encyclopedia of Archaeal and Bacterial Type Strains, Phase II (KMG-II): from individual species to whole genera.</title>
        <authorList>
            <person name="Goeker M."/>
        </authorList>
    </citation>
    <scope>NUCLEOTIDE SEQUENCE [LARGE SCALE GENOMIC DNA]</scope>
    <source>
        <strain evidence="1 2">DSM 14825</strain>
    </source>
</reference>
<dbReference type="OrthoDB" id="1081532at2"/>
<dbReference type="EMBL" id="QLLR01000044">
    <property type="protein sequence ID" value="RAJ21039.1"/>
    <property type="molecule type" value="Genomic_DNA"/>
</dbReference>
<protein>
    <submittedName>
        <fullName evidence="1">Uncharacterized protein</fullName>
    </submittedName>
</protein>
<dbReference type="AlphaFoldDB" id="A0A327RWD8"/>
<dbReference type="RefSeq" id="WP_111636321.1">
    <property type="nucleotide sequence ID" value="NZ_QLLR01000044.1"/>
</dbReference>
<sequence length="311" mass="36327">MSRFTFFGTENTNIPEKVEAIDVQPLNNNILFKEGEAKYRSVQLAVIKMNGIIENHVETKLEYHVKKYINNGQLMVRVTLADQIVAIQPSYLQENLDLMSKIDVIKSNALVVVNPKTGKILRIDNMDEIKANWLAFKNEVMSSTSFVKSPEMRANIDTFLVNVEQQMTEDNILLDFQVRPFFDLFFDKYLVNDQFIMKPFTKLYYSQLFDRLPVDFKVTEEIFDETPSSISILKAGRLVEGNPHLVDFEKIYDLRYKPSIGYKFSGYDYNHETRVIYDLNENMLSDANMVITEEVKNNIELFVDYKLQRIE</sequence>
<evidence type="ECO:0000313" key="2">
    <source>
        <dbReference type="Proteomes" id="UP000249754"/>
    </source>
</evidence>
<gene>
    <name evidence="1" type="ORF">LY11_05037</name>
</gene>